<gene>
    <name evidence="2" type="ORF">EIZ62_00605</name>
</gene>
<accession>A0A6I6F7E2</accession>
<evidence type="ECO:0000313" key="2">
    <source>
        <dbReference type="EMBL" id="QGV76927.1"/>
    </source>
</evidence>
<evidence type="ECO:0008006" key="4">
    <source>
        <dbReference type="Google" id="ProtNLM"/>
    </source>
</evidence>
<dbReference type="Proteomes" id="UP000422572">
    <property type="component" value="Chromosome"/>
</dbReference>
<feature type="compositionally biased region" description="Basic and acidic residues" evidence="1">
    <location>
        <begin position="66"/>
        <end position="85"/>
    </location>
</feature>
<keyword evidence="3" id="KW-1185">Reference proteome</keyword>
<dbReference type="Pfam" id="PF09386">
    <property type="entry name" value="ParD"/>
    <property type="match status" value="1"/>
</dbReference>
<feature type="region of interest" description="Disordered" evidence="1">
    <location>
        <begin position="64"/>
        <end position="85"/>
    </location>
</feature>
<name>A0A6I6F7E2_9ACTN</name>
<sequence>MPSLNITFTDEELEEVRAAAAAEGKSLKQYVHDLPLRERQRRQFVRYAVSWGEAHRAEFDEAFPDEMPRAEDLRGAEDRQGGAAA</sequence>
<protein>
    <recommendedName>
        <fullName evidence="4">Antitoxin</fullName>
    </recommendedName>
</protein>
<dbReference type="InterPro" id="IPR022789">
    <property type="entry name" value="ParD"/>
</dbReference>
<dbReference type="EMBL" id="CP034279">
    <property type="protein sequence ID" value="QGV76927.1"/>
    <property type="molecule type" value="Genomic_DNA"/>
</dbReference>
<reference evidence="2 3" key="1">
    <citation type="submission" date="2018-12" db="EMBL/GenBank/DDBJ databases">
        <title>Complete genome sequence of Streptomyces ficellus NRRL8067, the producer of ficellomycin, feldamycin and nojirimycin.</title>
        <authorList>
            <person name="Zhang H."/>
            <person name="Yue R."/>
            <person name="Liu Y."/>
            <person name="Li M."/>
            <person name="Mu H."/>
            <person name="Zhang J."/>
        </authorList>
    </citation>
    <scope>NUCLEOTIDE SEQUENCE [LARGE SCALE GENOMIC DNA]</scope>
    <source>
        <strain evidence="2 3">NRRL 8067</strain>
    </source>
</reference>
<dbReference type="OrthoDB" id="3872513at2"/>
<dbReference type="AlphaFoldDB" id="A0A6I6F7E2"/>
<evidence type="ECO:0000256" key="1">
    <source>
        <dbReference type="SAM" id="MobiDB-lite"/>
    </source>
</evidence>
<organism evidence="2 3">
    <name type="scientific">Streptomyces ficellus</name>
    <dbReference type="NCBI Taxonomy" id="1977088"/>
    <lineage>
        <taxon>Bacteria</taxon>
        <taxon>Bacillati</taxon>
        <taxon>Actinomycetota</taxon>
        <taxon>Actinomycetes</taxon>
        <taxon>Kitasatosporales</taxon>
        <taxon>Streptomycetaceae</taxon>
        <taxon>Streptomyces</taxon>
    </lineage>
</organism>
<evidence type="ECO:0000313" key="3">
    <source>
        <dbReference type="Proteomes" id="UP000422572"/>
    </source>
</evidence>
<proteinExistence type="predicted"/>
<dbReference type="KEGG" id="sfic:EIZ62_00605"/>
<dbReference type="RefSeq" id="WP_156690750.1">
    <property type="nucleotide sequence ID" value="NZ_CP034279.1"/>
</dbReference>